<keyword evidence="1" id="KW-0812">Transmembrane</keyword>
<feature type="transmembrane region" description="Helical" evidence="1">
    <location>
        <begin position="307"/>
        <end position="331"/>
    </location>
</feature>
<protein>
    <submittedName>
        <fullName evidence="3">Glycopeptide antibiotics resistance protein</fullName>
    </submittedName>
</protein>
<dbReference type="InterPro" id="IPR006976">
    <property type="entry name" value="VanZ-like"/>
</dbReference>
<reference evidence="3 6" key="2">
    <citation type="submission" date="2020-08" db="EMBL/GenBank/DDBJ databases">
        <title>Sequencing the genomes of 1000 actinobacteria strains.</title>
        <authorList>
            <person name="Klenk H.-P."/>
        </authorList>
    </citation>
    <scope>NUCLEOTIDE SEQUENCE [LARGE SCALE GENOMIC DNA]</scope>
    <source>
        <strain evidence="3 6">DSM 22242</strain>
    </source>
</reference>
<dbReference type="RefSeq" id="WP_123184897.1">
    <property type="nucleotide sequence ID" value="NZ_CANSOV010000002.1"/>
</dbReference>
<organism evidence="3 6">
    <name type="scientific">Parvibacter caecicola</name>
    <dbReference type="NCBI Taxonomy" id="747645"/>
    <lineage>
        <taxon>Bacteria</taxon>
        <taxon>Bacillati</taxon>
        <taxon>Actinomycetota</taxon>
        <taxon>Coriobacteriia</taxon>
        <taxon>Coriobacteriales</taxon>
        <taxon>Coriobacteriaceae</taxon>
        <taxon>Parvibacter</taxon>
    </lineage>
</organism>
<feature type="transmembrane region" description="Helical" evidence="1">
    <location>
        <begin position="251"/>
        <end position="271"/>
    </location>
</feature>
<evidence type="ECO:0000313" key="6">
    <source>
        <dbReference type="Proteomes" id="UP000530850"/>
    </source>
</evidence>
<dbReference type="Proteomes" id="UP000309454">
    <property type="component" value="Unassembled WGS sequence"/>
</dbReference>
<evidence type="ECO:0000313" key="5">
    <source>
        <dbReference type="Proteomes" id="UP000309454"/>
    </source>
</evidence>
<feature type="transmembrane region" description="Helical" evidence="1">
    <location>
        <begin position="132"/>
        <end position="155"/>
    </location>
</feature>
<reference evidence="4 5" key="1">
    <citation type="submission" date="2019-04" db="EMBL/GenBank/DDBJ databases">
        <title>Microbes associate with the intestines of laboratory mice.</title>
        <authorList>
            <person name="Navarre W."/>
            <person name="Wong E."/>
            <person name="Huang K.C."/>
            <person name="Tropini C."/>
            <person name="Ng K."/>
            <person name="Yu B."/>
        </authorList>
    </citation>
    <scope>NUCLEOTIDE SEQUENCE [LARGE SCALE GENOMIC DNA]</scope>
    <source>
        <strain evidence="4 5">NM48_B13</strain>
    </source>
</reference>
<keyword evidence="1" id="KW-0472">Membrane</keyword>
<dbReference type="PANTHER" id="PTHR36834:SF1">
    <property type="entry name" value="INTEGRAL MEMBRANE PROTEIN"/>
    <property type="match status" value="1"/>
</dbReference>
<keyword evidence="1" id="KW-1133">Transmembrane helix</keyword>
<feature type="domain" description="VanZ-like" evidence="2">
    <location>
        <begin position="56"/>
        <end position="184"/>
    </location>
</feature>
<dbReference type="Proteomes" id="UP000530850">
    <property type="component" value="Unassembled WGS sequence"/>
</dbReference>
<evidence type="ECO:0000313" key="4">
    <source>
        <dbReference type="EMBL" id="TJW10793.1"/>
    </source>
</evidence>
<comment type="caution">
    <text evidence="3">The sequence shown here is derived from an EMBL/GenBank/DDBJ whole genome shotgun (WGS) entry which is preliminary data.</text>
</comment>
<evidence type="ECO:0000313" key="3">
    <source>
        <dbReference type="EMBL" id="MBB3171331.1"/>
    </source>
</evidence>
<evidence type="ECO:0000259" key="2">
    <source>
        <dbReference type="Pfam" id="PF04892"/>
    </source>
</evidence>
<dbReference type="EMBL" id="JACHYA010000003">
    <property type="protein sequence ID" value="MBB3171331.1"/>
    <property type="molecule type" value="Genomic_DNA"/>
</dbReference>
<dbReference type="AlphaFoldDB" id="A0A3N0ADL1"/>
<dbReference type="EMBL" id="SSTM01000003">
    <property type="protein sequence ID" value="TJW10793.1"/>
    <property type="molecule type" value="Genomic_DNA"/>
</dbReference>
<dbReference type="GeneID" id="93356198"/>
<dbReference type="OrthoDB" id="4822551at2"/>
<sequence>MRSVGNFLSAYGGNFKMALLLWPMLSFALTLPILAYLYHRDGRLRLGSSLAAYLTVLYGLGIVCFTLYPLPSGDSGPGITYGIQPQFMPFNSIDNIRQDGLKAVFQLGFNVVFFMPLGFIAARFFRMRFVPTVLLGLAVSALVETAQLTGLFGVYDYAYRCCDTDDLITNTLGALIGWLCARVLGPVRSPEEAGPVSVTENPSFLQRCVALWLDSIVIGLLSLLPYCAVALPLELVWEAPLELPGMTVNQTAALLLGASFWLAVLVVEVLVPWFRGGSTPGGAFVRMTCENHPRTTGYRLLFYALRLATLAAVCLWVPWAALILLLFYLFARRMPYDYLP</sequence>
<evidence type="ECO:0000256" key="1">
    <source>
        <dbReference type="SAM" id="Phobius"/>
    </source>
</evidence>
<name>A0A3N0ADL1_9ACTN</name>
<gene>
    <name evidence="4" type="ORF">E5982_05850</name>
    <name evidence="3" type="ORF">FHR31_001149</name>
</gene>
<feature type="transmembrane region" description="Helical" evidence="1">
    <location>
        <begin position="50"/>
        <end position="68"/>
    </location>
</feature>
<feature type="transmembrane region" description="Helical" evidence="1">
    <location>
        <begin position="103"/>
        <end position="125"/>
    </location>
</feature>
<proteinExistence type="predicted"/>
<feature type="transmembrane region" description="Helical" evidence="1">
    <location>
        <begin position="20"/>
        <end position="38"/>
    </location>
</feature>
<dbReference type="InterPro" id="IPR053150">
    <property type="entry name" value="Teicoplanin_resist-assoc"/>
</dbReference>
<keyword evidence="5" id="KW-1185">Reference proteome</keyword>
<dbReference type="Pfam" id="PF04892">
    <property type="entry name" value="VanZ"/>
    <property type="match status" value="1"/>
</dbReference>
<dbReference type="PANTHER" id="PTHR36834">
    <property type="entry name" value="MEMBRANE PROTEIN-RELATED"/>
    <property type="match status" value="1"/>
</dbReference>
<accession>A0A3N0ADL1</accession>
<feature type="transmembrane region" description="Helical" evidence="1">
    <location>
        <begin position="208"/>
        <end position="231"/>
    </location>
</feature>